<comment type="similarity">
    <text evidence="3">Belongs to the UTX family.</text>
</comment>
<keyword evidence="4" id="KW-0175">Coiled coil</keyword>
<feature type="compositionally biased region" description="Polar residues" evidence="5">
    <location>
        <begin position="25"/>
        <end position="34"/>
    </location>
</feature>
<dbReference type="Proteomes" id="UP000008068">
    <property type="component" value="Unassembled WGS sequence"/>
</dbReference>
<protein>
    <recommendedName>
        <fullName evidence="6">JmjC domain-containing protein</fullName>
    </recommendedName>
</protein>
<feature type="region of interest" description="Disordered" evidence="5">
    <location>
        <begin position="1"/>
        <end position="58"/>
    </location>
</feature>
<dbReference type="PROSITE" id="PS51184">
    <property type="entry name" value="JMJC"/>
    <property type="match status" value="1"/>
</dbReference>
<dbReference type="GO" id="GO:0071558">
    <property type="term" value="F:histone H3K27me2/H3K27me3 demethylase activity"/>
    <property type="evidence" value="ECO:0007669"/>
    <property type="project" value="TreeGrafter"/>
</dbReference>
<dbReference type="EMBL" id="GL380248">
    <property type="protein sequence ID" value="EGT51230.1"/>
    <property type="molecule type" value="Genomic_DNA"/>
</dbReference>
<accession>G0PCL9</accession>
<dbReference type="HOGENOM" id="CLU_025407_0_0_1"/>
<feature type="compositionally biased region" description="Low complexity" evidence="5">
    <location>
        <begin position="35"/>
        <end position="45"/>
    </location>
</feature>
<sequence>MKRLVNKPNTATSNSNEKRKKRSSQDLATPTADGSNSSSSSVSSDVESEALENDKSQNAQKEEFNCILEPFLEPGLSERIEFRPDLSFEEMRKVMAKLFGLEVEMLEEEADVLINNQLKQKRKNRKSLTHQKKVYEKASTTNIPYLLFTCGFKEGILGLSGKEVVEKASTFIRDGTNPIYNSEKFRYVVNVTELKKGKPTLSTFYEKRGFPSSREFGTLEPVVVLDIDDENLEAKATSVTVCLIKNCHKKINMDAFTMEKLIKLYGDKTFTTLRQRPQPSTQNLRMDGTQQGFLAEDKVEERLLREVLKNHQEVYEVARKGFNDCKSSSPIQRFTILKMQKSLRDAQLECSAATGDEPYPIITFASNIDVDDVEEQMDALKLLPEFTLPNKRLAQILKDKLGGINQVQIYCKVPGCRTVAHYENQGIGSININIGPDDCVWFCISMKYAAELEKLLCRKRCAQYTSQIWPSEEELKKAGISYSKFLQKKGEMVFVNTGTYHWVQSNGFATNISWNVLLDDWTLMASAALSNDDTAAHRHHTVIPVEKLIWNIAKAKRNMGTEFSNIVKQMLTCSLARCKIEIDVVVKDGWEILDAAQCPAEVQFPSYCFNGCHRVWMFNLFFVKEIEVKKEGSEETERKLGSLCYQCVGNKEEAQCYRVHKLEELIKIYENYN</sequence>
<dbReference type="GO" id="GO:0010468">
    <property type="term" value="P:regulation of gene expression"/>
    <property type="evidence" value="ECO:0007669"/>
    <property type="project" value="TreeGrafter"/>
</dbReference>
<dbReference type="OrthoDB" id="418911at2759"/>
<dbReference type="SMART" id="SM00558">
    <property type="entry name" value="JmjC"/>
    <property type="match status" value="1"/>
</dbReference>
<dbReference type="Gene3D" id="2.10.110.20">
    <property type="match status" value="1"/>
</dbReference>
<evidence type="ECO:0000256" key="5">
    <source>
        <dbReference type="SAM" id="MobiDB-lite"/>
    </source>
</evidence>
<dbReference type="Gene3D" id="1.20.58.1370">
    <property type="match status" value="1"/>
</dbReference>
<dbReference type="PANTHER" id="PTHR14017:SF14">
    <property type="entry name" value="JMJC DOMAIN-CONTAINING PROTEIN"/>
    <property type="match status" value="1"/>
</dbReference>
<evidence type="ECO:0000259" key="6">
    <source>
        <dbReference type="PROSITE" id="PS51184"/>
    </source>
</evidence>
<comment type="subcellular location">
    <subcellularLocation>
        <location evidence="1">Nucleus</location>
    </subcellularLocation>
</comment>
<evidence type="ECO:0000256" key="4">
    <source>
        <dbReference type="SAM" id="Coils"/>
    </source>
</evidence>
<dbReference type="GO" id="GO:0031490">
    <property type="term" value="F:chromatin DNA binding"/>
    <property type="evidence" value="ECO:0007669"/>
    <property type="project" value="TreeGrafter"/>
</dbReference>
<dbReference type="GO" id="GO:0000978">
    <property type="term" value="F:RNA polymerase II cis-regulatory region sequence-specific DNA binding"/>
    <property type="evidence" value="ECO:0007669"/>
    <property type="project" value="TreeGrafter"/>
</dbReference>
<keyword evidence="8" id="KW-1185">Reference proteome</keyword>
<gene>
    <name evidence="7" type="ORF">CAEBREN_14320</name>
</gene>
<dbReference type="Pfam" id="PF02373">
    <property type="entry name" value="JmjC"/>
    <property type="match status" value="1"/>
</dbReference>
<dbReference type="SUPFAM" id="SSF51197">
    <property type="entry name" value="Clavaminate synthase-like"/>
    <property type="match status" value="1"/>
</dbReference>
<dbReference type="InterPro" id="IPR003347">
    <property type="entry name" value="JmjC_dom"/>
</dbReference>
<dbReference type="eggNOG" id="KOG1246">
    <property type="taxonomic scope" value="Eukaryota"/>
</dbReference>
<organism evidence="8">
    <name type="scientific">Caenorhabditis brenneri</name>
    <name type="common">Nematode worm</name>
    <dbReference type="NCBI Taxonomy" id="135651"/>
    <lineage>
        <taxon>Eukaryota</taxon>
        <taxon>Metazoa</taxon>
        <taxon>Ecdysozoa</taxon>
        <taxon>Nematoda</taxon>
        <taxon>Chromadorea</taxon>
        <taxon>Rhabditida</taxon>
        <taxon>Rhabditina</taxon>
        <taxon>Rhabditomorpha</taxon>
        <taxon>Rhabditoidea</taxon>
        <taxon>Rhabditidae</taxon>
        <taxon>Peloderinae</taxon>
        <taxon>Caenorhabditis</taxon>
    </lineage>
</organism>
<dbReference type="GO" id="GO:0044666">
    <property type="term" value="C:MLL3/4 complex"/>
    <property type="evidence" value="ECO:0007669"/>
    <property type="project" value="TreeGrafter"/>
</dbReference>
<feature type="domain" description="JmjC" evidence="6">
    <location>
        <begin position="377"/>
        <end position="533"/>
    </location>
</feature>
<feature type="coiled-coil region" evidence="4">
    <location>
        <begin position="103"/>
        <end position="138"/>
    </location>
</feature>
<dbReference type="InterPro" id="IPR046941">
    <property type="entry name" value="KDM6_GATAL_sf"/>
</dbReference>
<name>G0PCL9_CAEBE</name>
<dbReference type="PANTHER" id="PTHR14017">
    <property type="entry name" value="LYSINE-SPECIFIC DEMETHYLASE"/>
    <property type="match status" value="1"/>
</dbReference>
<evidence type="ECO:0000313" key="8">
    <source>
        <dbReference type="Proteomes" id="UP000008068"/>
    </source>
</evidence>
<dbReference type="Gene3D" id="2.60.120.650">
    <property type="entry name" value="Cupin"/>
    <property type="match status" value="1"/>
</dbReference>
<dbReference type="STRING" id="135651.G0PCL9"/>
<evidence type="ECO:0000256" key="3">
    <source>
        <dbReference type="ARBA" id="ARBA00034483"/>
    </source>
</evidence>
<dbReference type="InterPro" id="IPR051630">
    <property type="entry name" value="Corepressor-Demethylase"/>
</dbReference>
<evidence type="ECO:0000256" key="1">
    <source>
        <dbReference type="ARBA" id="ARBA00004123"/>
    </source>
</evidence>
<dbReference type="InParanoid" id="G0PCL9"/>
<evidence type="ECO:0000313" key="7">
    <source>
        <dbReference type="EMBL" id="EGT51230.1"/>
    </source>
</evidence>
<proteinExistence type="inferred from homology"/>
<keyword evidence="2" id="KW-0539">Nucleus</keyword>
<dbReference type="AlphaFoldDB" id="G0PCL9"/>
<reference evidence="8" key="1">
    <citation type="submission" date="2011-07" db="EMBL/GenBank/DDBJ databases">
        <authorList>
            <consortium name="Caenorhabditis brenneri Sequencing and Analysis Consortium"/>
            <person name="Wilson R.K."/>
        </authorList>
    </citation>
    <scope>NUCLEOTIDE SEQUENCE [LARGE SCALE GENOMIC DNA]</scope>
    <source>
        <strain evidence="8">PB2801</strain>
    </source>
</reference>
<evidence type="ECO:0000256" key="2">
    <source>
        <dbReference type="ARBA" id="ARBA00023242"/>
    </source>
</evidence>